<dbReference type="Pfam" id="PF01557">
    <property type="entry name" value="FAA_hydrolase"/>
    <property type="match status" value="1"/>
</dbReference>
<evidence type="ECO:0000259" key="3">
    <source>
        <dbReference type="Pfam" id="PF01557"/>
    </source>
</evidence>
<dbReference type="EMBL" id="KV417562">
    <property type="protein sequence ID" value="KZP19622.1"/>
    <property type="molecule type" value="Genomic_DNA"/>
</dbReference>
<evidence type="ECO:0000313" key="5">
    <source>
        <dbReference type="Proteomes" id="UP000076532"/>
    </source>
</evidence>
<sequence>MSAVSWNRLIRFIPKSSCQTSASIKALIGQPVNADQDVGLASRAGEEVRVEVYEGSSILEPGKPSGKIETLERLLSPLTQSEVGSIRCIGLNYVNHAKEAGLALPPVPVLFIKPETALADPYPSPTIIPHSTLAKDRDSTDYEAELCVVIGKTAKDVQEKDALEYVLGYTAANDVSNRYLQFEQSQWCFSKGFDGSCPIGPCIVSQNLIPDVSKLHMRGIKNGKVMQDSGIDDLIFSVSKIVSFLSKGTTLRPGTIIITGTPAGVGGMRQPTEFMTHGDEFAVELLPHIGTLVTQFEHQKVDSSSL</sequence>
<keyword evidence="5" id="KW-1185">Reference proteome</keyword>
<comment type="similarity">
    <text evidence="1">Belongs to the FAH family.</text>
</comment>
<dbReference type="PANTHER" id="PTHR11820:SF7">
    <property type="entry name" value="ACYLPYRUVASE FAHD1, MITOCHONDRIAL"/>
    <property type="match status" value="1"/>
</dbReference>
<dbReference type="GO" id="GO:0018773">
    <property type="term" value="F:acetylpyruvate hydrolase activity"/>
    <property type="evidence" value="ECO:0007669"/>
    <property type="project" value="TreeGrafter"/>
</dbReference>
<keyword evidence="2" id="KW-0479">Metal-binding</keyword>
<dbReference type="FunFam" id="3.90.850.10:FF:000002">
    <property type="entry name" value="2-hydroxyhepta-2,4-diene-1,7-dioate isomerase"/>
    <property type="match status" value="1"/>
</dbReference>
<feature type="domain" description="Fumarylacetoacetase-like C-terminal" evidence="3">
    <location>
        <begin position="86"/>
        <end position="296"/>
    </location>
</feature>
<protein>
    <recommendedName>
        <fullName evidence="3">Fumarylacetoacetase-like C-terminal domain-containing protein</fullName>
    </recommendedName>
</protein>
<evidence type="ECO:0000256" key="1">
    <source>
        <dbReference type="ARBA" id="ARBA00010211"/>
    </source>
</evidence>
<dbReference type="OrthoDB" id="411064at2759"/>
<dbReference type="Proteomes" id="UP000076532">
    <property type="component" value="Unassembled WGS sequence"/>
</dbReference>
<name>A0A166IAQ7_9AGAM</name>
<reference evidence="4 5" key="1">
    <citation type="journal article" date="2016" name="Mol. Biol. Evol.">
        <title>Comparative Genomics of Early-Diverging Mushroom-Forming Fungi Provides Insights into the Origins of Lignocellulose Decay Capabilities.</title>
        <authorList>
            <person name="Nagy L.G."/>
            <person name="Riley R."/>
            <person name="Tritt A."/>
            <person name="Adam C."/>
            <person name="Daum C."/>
            <person name="Floudas D."/>
            <person name="Sun H."/>
            <person name="Yadav J.S."/>
            <person name="Pangilinan J."/>
            <person name="Larsson K.H."/>
            <person name="Matsuura K."/>
            <person name="Barry K."/>
            <person name="Labutti K."/>
            <person name="Kuo R."/>
            <person name="Ohm R.A."/>
            <person name="Bhattacharya S.S."/>
            <person name="Shirouzu T."/>
            <person name="Yoshinaga Y."/>
            <person name="Martin F.M."/>
            <person name="Grigoriev I.V."/>
            <person name="Hibbett D.S."/>
        </authorList>
    </citation>
    <scope>NUCLEOTIDE SEQUENCE [LARGE SCALE GENOMIC DNA]</scope>
    <source>
        <strain evidence="4 5">CBS 109695</strain>
    </source>
</reference>
<evidence type="ECO:0000313" key="4">
    <source>
        <dbReference type="EMBL" id="KZP19622.1"/>
    </source>
</evidence>
<dbReference type="InterPro" id="IPR011234">
    <property type="entry name" value="Fumarylacetoacetase-like_C"/>
</dbReference>
<dbReference type="GO" id="GO:0006107">
    <property type="term" value="P:oxaloacetate metabolic process"/>
    <property type="evidence" value="ECO:0007669"/>
    <property type="project" value="UniProtKB-ARBA"/>
</dbReference>
<dbReference type="PANTHER" id="PTHR11820">
    <property type="entry name" value="ACYLPYRUVASE"/>
    <property type="match status" value="1"/>
</dbReference>
<gene>
    <name evidence="4" type="ORF">FIBSPDRAFT_790500</name>
</gene>
<organism evidence="4 5">
    <name type="scientific">Athelia psychrophila</name>
    <dbReference type="NCBI Taxonomy" id="1759441"/>
    <lineage>
        <taxon>Eukaryota</taxon>
        <taxon>Fungi</taxon>
        <taxon>Dikarya</taxon>
        <taxon>Basidiomycota</taxon>
        <taxon>Agaricomycotina</taxon>
        <taxon>Agaricomycetes</taxon>
        <taxon>Agaricomycetidae</taxon>
        <taxon>Atheliales</taxon>
        <taxon>Atheliaceae</taxon>
        <taxon>Athelia</taxon>
    </lineage>
</organism>
<dbReference type="InterPro" id="IPR036663">
    <property type="entry name" value="Fumarylacetoacetase_C_sf"/>
</dbReference>
<dbReference type="Gene3D" id="3.90.850.10">
    <property type="entry name" value="Fumarylacetoacetase-like, C-terminal domain"/>
    <property type="match status" value="1"/>
</dbReference>
<dbReference type="SUPFAM" id="SSF56529">
    <property type="entry name" value="FAH"/>
    <property type="match status" value="1"/>
</dbReference>
<dbReference type="GO" id="GO:0046872">
    <property type="term" value="F:metal ion binding"/>
    <property type="evidence" value="ECO:0007669"/>
    <property type="project" value="UniProtKB-KW"/>
</dbReference>
<accession>A0A166IAQ7</accession>
<proteinExistence type="inferred from homology"/>
<dbReference type="GO" id="GO:0050163">
    <property type="term" value="F:oxaloacetate tautomerase activity"/>
    <property type="evidence" value="ECO:0007669"/>
    <property type="project" value="UniProtKB-ARBA"/>
</dbReference>
<dbReference type="STRING" id="436010.A0A166IAQ7"/>
<evidence type="ECO:0000256" key="2">
    <source>
        <dbReference type="ARBA" id="ARBA00022723"/>
    </source>
</evidence>
<dbReference type="AlphaFoldDB" id="A0A166IAQ7"/>